<dbReference type="PROSITE" id="PS00092">
    <property type="entry name" value="N6_MTASE"/>
    <property type="match status" value="1"/>
</dbReference>
<evidence type="ECO:0000256" key="1">
    <source>
        <dbReference type="ARBA" id="ARBA00011900"/>
    </source>
</evidence>
<dbReference type="GO" id="GO:0009007">
    <property type="term" value="F:site-specific DNA-methyltransferase (adenine-specific) activity"/>
    <property type="evidence" value="ECO:0007669"/>
    <property type="project" value="UniProtKB-EC"/>
</dbReference>
<dbReference type="InterPro" id="IPR050953">
    <property type="entry name" value="N4_N6_ade-DNA_methylase"/>
</dbReference>
<feature type="domain" description="Type II methyltransferase M.TaqI-like" evidence="6">
    <location>
        <begin position="599"/>
        <end position="840"/>
    </location>
</feature>
<keyword evidence="4" id="KW-0949">S-adenosyl-L-methionine</keyword>
<evidence type="ECO:0000259" key="6">
    <source>
        <dbReference type="Pfam" id="PF07669"/>
    </source>
</evidence>
<protein>
    <recommendedName>
        <fullName evidence="1">site-specific DNA-methyltransferase (adenine-specific)</fullName>
        <ecNumber evidence="1">2.1.1.72</ecNumber>
    </recommendedName>
</protein>
<dbReference type="SUPFAM" id="SSF53335">
    <property type="entry name" value="S-adenosyl-L-methionine-dependent methyltransferases"/>
    <property type="match status" value="1"/>
</dbReference>
<comment type="catalytic activity">
    <reaction evidence="5">
        <text>a 2'-deoxyadenosine in DNA + S-adenosyl-L-methionine = an N(6)-methyl-2'-deoxyadenosine in DNA + S-adenosyl-L-homocysteine + H(+)</text>
        <dbReference type="Rhea" id="RHEA:15197"/>
        <dbReference type="Rhea" id="RHEA-COMP:12418"/>
        <dbReference type="Rhea" id="RHEA-COMP:12419"/>
        <dbReference type="ChEBI" id="CHEBI:15378"/>
        <dbReference type="ChEBI" id="CHEBI:57856"/>
        <dbReference type="ChEBI" id="CHEBI:59789"/>
        <dbReference type="ChEBI" id="CHEBI:90615"/>
        <dbReference type="ChEBI" id="CHEBI:90616"/>
        <dbReference type="EC" id="2.1.1.72"/>
    </reaction>
</comment>
<dbReference type="InterPro" id="IPR002052">
    <property type="entry name" value="DNA_methylase_N6_adenine_CS"/>
</dbReference>
<reference evidence="7" key="1">
    <citation type="submission" date="2016-10" db="EMBL/GenBank/DDBJ databases">
        <title>Sequence of Gallionella enrichment culture.</title>
        <authorList>
            <person name="Poehlein A."/>
            <person name="Muehling M."/>
            <person name="Daniel R."/>
        </authorList>
    </citation>
    <scope>NUCLEOTIDE SEQUENCE</scope>
</reference>
<dbReference type="InterPro" id="IPR029063">
    <property type="entry name" value="SAM-dependent_MTases_sf"/>
</dbReference>
<dbReference type="EMBL" id="MLJW01001616">
    <property type="protein sequence ID" value="OIQ77434.1"/>
    <property type="molecule type" value="Genomic_DNA"/>
</dbReference>
<dbReference type="AlphaFoldDB" id="A0A1J5Q297"/>
<evidence type="ECO:0000256" key="4">
    <source>
        <dbReference type="ARBA" id="ARBA00022691"/>
    </source>
</evidence>
<keyword evidence="3" id="KW-0808">Transferase</keyword>
<evidence type="ECO:0000313" key="7">
    <source>
        <dbReference type="EMBL" id="OIQ77434.1"/>
    </source>
</evidence>
<dbReference type="PANTHER" id="PTHR33841">
    <property type="entry name" value="DNA METHYLTRANSFERASE YEEA-RELATED"/>
    <property type="match status" value="1"/>
</dbReference>
<gene>
    <name evidence="7" type="ORF">GALL_408730</name>
</gene>
<accession>A0A1J5Q297</accession>
<dbReference type="InterPro" id="IPR011639">
    <property type="entry name" value="MethylTrfase_TaqI-like_dom"/>
</dbReference>
<organism evidence="7">
    <name type="scientific">mine drainage metagenome</name>
    <dbReference type="NCBI Taxonomy" id="410659"/>
    <lineage>
        <taxon>unclassified sequences</taxon>
        <taxon>metagenomes</taxon>
        <taxon>ecological metagenomes</taxon>
    </lineage>
</organism>
<keyword evidence="2 7" id="KW-0489">Methyltransferase</keyword>
<dbReference type="EC" id="2.1.1.72" evidence="1"/>
<evidence type="ECO:0000256" key="5">
    <source>
        <dbReference type="ARBA" id="ARBA00047942"/>
    </source>
</evidence>
<dbReference type="GO" id="GO:0006304">
    <property type="term" value="P:DNA modification"/>
    <property type="evidence" value="ECO:0007669"/>
    <property type="project" value="InterPro"/>
</dbReference>
<dbReference type="Gene3D" id="3.40.50.150">
    <property type="entry name" value="Vaccinia Virus protein VP39"/>
    <property type="match status" value="1"/>
</dbReference>
<sequence length="1110" mass="126140">MSQIAQQLQSFQFVELFNQLGWDALRIGLEKEVGSEIYTLQPVAQKRGIQTLHCLPGSDGAMPPYGIRQKIERKVTADAREHLIIFTDAAQTQQIWQWVSRAAGRPTQYREVKWQSGQSTELLEQKLKAITFDLNEEGNLTVFGVTERLRVGFDRDTVTKKFYKAFQNQRNAFQQFIEGIPSDDHQRWYTAVVVDRLTFLWFLQEKFFLHGDKRYLRNRLEAHLAAHPGVSFYKSFLSPLFFRGFAEERTETNRTAIEREFGKVPYLNGGLFAEHELEREYGEAIDIPDTAFSSLFAFFDEWDWHLDERPLASGKEINPDVLGYIFEKFVNQKQMGAYYTKEDITEYIAKNTIIPSLFEKVRADHAAAFDAHAWPLLQEDPRRYLYPAMLHGLPPSPLAGKGWGEGLYPPEIENGLDAQAPNLLERRKPWNKTAAPSHGLPTEIWRETIARHNRTREILAKLQAGEITSVADLITYNLNIRQFAQDVIERCTDPALLRAFWVVLAGRLPRKSHEKFRHGMSVLDPTCGSGAFLFAALQILKPLYQACLTAMSGVLADEAIAGRTLGEKWQDIEEIVERFHAAAVDRVRDYAITKHIIVHNLYGVDIETQATEIAKLRLFLKLVALLEPGDDIEPLPDIDFNIRAGNTLVGYASEKETEQAVTQGKFDFDDTWGKIKTKLVAVEQAYNNFQIQQVLRGGHVTAEDKRDLGDQLRELEETLNYHLCREYGKDASSGKQYAAWKASHKPFHWYVDFYPIMAAGGFDVVIGNPPYVVFPSKDVPYGCLPNQYACETTKNLYALVAERSKCLIGNDAPVGLIVQLTSMSSERMSAMQALMAKDAKVFILPFPRRPASVFEGVEMPTAILISLPHKKPSFVSSSVRRFYTEERGTALEVMKFCSHVDRRFGFRVAKVDSDIAASLLSRLEGANVIASLVSKNPKGRVYYQEACRYWAKASSFSPRFIRNGEAVDQPHGRILGLENEQATGFVNCLINSSLFYWYYSTLADCEHINDSLIQTFPLPPQWIDTDWNKISAVIDSILSSSAKPKTIRTKQGHLIEYDEINGKSAHEQVNLADRALSKLFNLSDEQLDYIINYDIKYRMGLNGTENDADD</sequence>
<dbReference type="PANTHER" id="PTHR33841:SF1">
    <property type="entry name" value="DNA METHYLTRANSFERASE A"/>
    <property type="match status" value="1"/>
</dbReference>
<evidence type="ECO:0000256" key="2">
    <source>
        <dbReference type="ARBA" id="ARBA00022603"/>
    </source>
</evidence>
<dbReference type="GO" id="GO:0032259">
    <property type="term" value="P:methylation"/>
    <property type="evidence" value="ECO:0007669"/>
    <property type="project" value="UniProtKB-KW"/>
</dbReference>
<dbReference type="GO" id="GO:0003676">
    <property type="term" value="F:nucleic acid binding"/>
    <property type="evidence" value="ECO:0007669"/>
    <property type="project" value="InterPro"/>
</dbReference>
<proteinExistence type="predicted"/>
<comment type="caution">
    <text evidence="7">The sequence shown here is derived from an EMBL/GenBank/DDBJ whole genome shotgun (WGS) entry which is preliminary data.</text>
</comment>
<name>A0A1J5Q297_9ZZZZ</name>
<evidence type="ECO:0000256" key="3">
    <source>
        <dbReference type="ARBA" id="ARBA00022679"/>
    </source>
</evidence>
<dbReference type="Pfam" id="PF07669">
    <property type="entry name" value="Eco57I"/>
    <property type="match status" value="1"/>
</dbReference>